<name>A0ABW1WKG8_9BACL</name>
<accession>A0ABW1WKG8</accession>
<gene>
    <name evidence="2" type="ORF">ACFP7A_13260</name>
</gene>
<keyword evidence="1" id="KW-0812">Transmembrane</keyword>
<proteinExistence type="predicted"/>
<comment type="caution">
    <text evidence="2">The sequence shown here is derived from an EMBL/GenBank/DDBJ whole genome shotgun (WGS) entry which is preliminary data.</text>
</comment>
<dbReference type="Proteomes" id="UP001596267">
    <property type="component" value="Unassembled WGS sequence"/>
</dbReference>
<keyword evidence="3" id="KW-1185">Reference proteome</keyword>
<dbReference type="Gene3D" id="1.10.1760.20">
    <property type="match status" value="1"/>
</dbReference>
<dbReference type="RefSeq" id="WP_253077358.1">
    <property type="nucleotide sequence ID" value="NZ_JAMXWN010000020.1"/>
</dbReference>
<evidence type="ECO:0000256" key="1">
    <source>
        <dbReference type="SAM" id="Phobius"/>
    </source>
</evidence>
<dbReference type="InterPro" id="IPR024529">
    <property type="entry name" value="ECF_trnsprt_substrate-spec"/>
</dbReference>
<dbReference type="Pfam" id="PF12822">
    <property type="entry name" value="ECF_trnsprt"/>
    <property type="match status" value="1"/>
</dbReference>
<sequence>MSILLTRKITLIALLAALSIVGRIYMAPIPNVQPSTVIIIITGLVFGARFGLTLALLTSIGSDFILGFGFFTLMQVIAWGAIGLISGFLARFRTRIPIVVMACYAGLCGYLFGFLVSLNMLIGGVPSFIAYWIMGLPFDSYHAIGNFIFYIILSPILIKLLENERKKLAVKRSE</sequence>
<feature type="transmembrane region" description="Helical" evidence="1">
    <location>
        <begin position="144"/>
        <end position="161"/>
    </location>
</feature>
<evidence type="ECO:0000313" key="2">
    <source>
        <dbReference type="EMBL" id="MFC6387565.1"/>
    </source>
</evidence>
<feature type="transmembrane region" description="Helical" evidence="1">
    <location>
        <begin position="64"/>
        <end position="90"/>
    </location>
</feature>
<feature type="transmembrane region" description="Helical" evidence="1">
    <location>
        <begin position="36"/>
        <end position="57"/>
    </location>
</feature>
<keyword evidence="1" id="KW-1133">Transmembrane helix</keyword>
<reference evidence="3" key="1">
    <citation type="journal article" date="2019" name="Int. J. Syst. Evol. Microbiol.">
        <title>The Global Catalogue of Microorganisms (GCM) 10K type strain sequencing project: providing services to taxonomists for standard genome sequencing and annotation.</title>
        <authorList>
            <consortium name="The Broad Institute Genomics Platform"/>
            <consortium name="The Broad Institute Genome Sequencing Center for Infectious Disease"/>
            <person name="Wu L."/>
            <person name="Ma J."/>
        </authorList>
    </citation>
    <scope>NUCLEOTIDE SEQUENCE [LARGE SCALE GENOMIC DNA]</scope>
    <source>
        <strain evidence="3">CCUG 42001</strain>
    </source>
</reference>
<keyword evidence="1" id="KW-0472">Membrane</keyword>
<organism evidence="2 3">
    <name type="scientific">Sporolactobacillus kofuensis</name>
    <dbReference type="NCBI Taxonomy" id="269672"/>
    <lineage>
        <taxon>Bacteria</taxon>
        <taxon>Bacillati</taxon>
        <taxon>Bacillota</taxon>
        <taxon>Bacilli</taxon>
        <taxon>Bacillales</taxon>
        <taxon>Sporolactobacillaceae</taxon>
        <taxon>Sporolactobacillus</taxon>
    </lineage>
</organism>
<feature type="transmembrane region" description="Helical" evidence="1">
    <location>
        <begin position="120"/>
        <end position="138"/>
    </location>
</feature>
<protein>
    <submittedName>
        <fullName evidence="2">ECF transporter S component</fullName>
    </submittedName>
</protein>
<evidence type="ECO:0000313" key="3">
    <source>
        <dbReference type="Proteomes" id="UP001596267"/>
    </source>
</evidence>
<dbReference type="EMBL" id="JBHSTQ010000018">
    <property type="protein sequence ID" value="MFC6387565.1"/>
    <property type="molecule type" value="Genomic_DNA"/>
</dbReference>